<dbReference type="InterPro" id="IPR010239">
    <property type="entry name" value="CHP02001"/>
</dbReference>
<proteinExistence type="predicted"/>
<reference evidence="2 3" key="1">
    <citation type="submission" date="2016-08" db="EMBL/GenBank/DDBJ databases">
        <authorList>
            <person name="Seilhamer J.J."/>
        </authorList>
    </citation>
    <scope>NUCLEOTIDE SEQUENCE [LARGE SCALE GENOMIC DNA]</scope>
    <source>
        <strain evidence="2">ING2-E5A</strain>
    </source>
</reference>
<dbReference type="STRING" id="1642646.ING2E5A_0059"/>
<gene>
    <name evidence="2" type="ORF">ING2E5A_0059</name>
</gene>
<keyword evidence="1" id="KW-0732">Signal</keyword>
<dbReference type="KEGG" id="pmuc:ING2E5A_0059"/>
<sequence length="223" mass="24056">MKMKTVVAVTLLCSLWSSLSAQEEKSKWKAGIDLVSSYVWRGLYLSNAAVQPSLVFESGGFSAGAWGSASFDGVMEADLFVGYTFGFGLSLGVTDYYFPSLEGGNDYFDISKESGSHIFELNGSYEISRLRFSANWVLNESRGAGSAGGDKYFEVAYAIGNITLFAGGGDGLQSLSRDLKLTNIGISATKELQITPSFQLPVTCSAIFNPDRERLYLVAALAF</sequence>
<dbReference type="AlphaFoldDB" id="A0A1G4G330"/>
<protein>
    <recommendedName>
        <fullName evidence="4">Secreted protein</fullName>
    </recommendedName>
</protein>
<dbReference type="RefSeq" id="WP_071135685.1">
    <property type="nucleotide sequence ID" value="NZ_LT608328.1"/>
</dbReference>
<evidence type="ECO:0000313" key="2">
    <source>
        <dbReference type="EMBL" id="SCM55145.1"/>
    </source>
</evidence>
<accession>A0A1G4G330</accession>
<dbReference type="EMBL" id="LT608328">
    <property type="protein sequence ID" value="SCM55145.1"/>
    <property type="molecule type" value="Genomic_DNA"/>
</dbReference>
<keyword evidence="3" id="KW-1185">Reference proteome</keyword>
<feature type="chain" id="PRO_5009603709" description="Secreted protein" evidence="1">
    <location>
        <begin position="22"/>
        <end position="223"/>
    </location>
</feature>
<evidence type="ECO:0008006" key="4">
    <source>
        <dbReference type="Google" id="ProtNLM"/>
    </source>
</evidence>
<feature type="signal peptide" evidence="1">
    <location>
        <begin position="1"/>
        <end position="21"/>
    </location>
</feature>
<name>A0A1G4G330_9BACT</name>
<dbReference type="Pfam" id="PF09694">
    <property type="entry name" value="Gcw_chp"/>
    <property type="match status" value="1"/>
</dbReference>
<organism evidence="2 3">
    <name type="scientific">Petrimonas mucosa</name>
    <dbReference type="NCBI Taxonomy" id="1642646"/>
    <lineage>
        <taxon>Bacteria</taxon>
        <taxon>Pseudomonadati</taxon>
        <taxon>Bacteroidota</taxon>
        <taxon>Bacteroidia</taxon>
        <taxon>Bacteroidales</taxon>
        <taxon>Dysgonomonadaceae</taxon>
        <taxon>Petrimonas</taxon>
    </lineage>
</organism>
<evidence type="ECO:0000256" key="1">
    <source>
        <dbReference type="SAM" id="SignalP"/>
    </source>
</evidence>
<dbReference type="Proteomes" id="UP000178485">
    <property type="component" value="Chromosome i"/>
</dbReference>
<evidence type="ECO:0000313" key="3">
    <source>
        <dbReference type="Proteomes" id="UP000178485"/>
    </source>
</evidence>